<organism evidence="2 3">
    <name type="scientific">Marchantia polymorpha subsp. ruderalis</name>
    <dbReference type="NCBI Taxonomy" id="1480154"/>
    <lineage>
        <taxon>Eukaryota</taxon>
        <taxon>Viridiplantae</taxon>
        <taxon>Streptophyta</taxon>
        <taxon>Embryophyta</taxon>
        <taxon>Marchantiophyta</taxon>
        <taxon>Marchantiopsida</taxon>
        <taxon>Marchantiidae</taxon>
        <taxon>Marchantiales</taxon>
        <taxon>Marchantiaceae</taxon>
        <taxon>Marchantia</taxon>
    </lineage>
</organism>
<proteinExistence type="predicted"/>
<comment type="caution">
    <text evidence="2">The sequence shown here is derived from an EMBL/GenBank/DDBJ whole genome shotgun (WGS) entry which is preliminary data.</text>
</comment>
<gene>
    <name evidence="2" type="ORF">AXG93_2566s1060</name>
</gene>
<dbReference type="Proteomes" id="UP000077202">
    <property type="component" value="Unassembled WGS sequence"/>
</dbReference>
<protein>
    <submittedName>
        <fullName evidence="2">Uncharacterized protein</fullName>
    </submittedName>
</protein>
<keyword evidence="3" id="KW-1185">Reference proteome</keyword>
<feature type="compositionally biased region" description="Basic and acidic residues" evidence="1">
    <location>
        <begin position="116"/>
        <end position="126"/>
    </location>
</feature>
<evidence type="ECO:0000313" key="2">
    <source>
        <dbReference type="EMBL" id="OAE18323.1"/>
    </source>
</evidence>
<name>A0A176VCS1_MARPO</name>
<dbReference type="EMBL" id="LVLJ01004077">
    <property type="protein sequence ID" value="OAE18323.1"/>
    <property type="molecule type" value="Genomic_DNA"/>
</dbReference>
<evidence type="ECO:0000256" key="1">
    <source>
        <dbReference type="SAM" id="MobiDB-lite"/>
    </source>
</evidence>
<feature type="region of interest" description="Disordered" evidence="1">
    <location>
        <begin position="88"/>
        <end position="126"/>
    </location>
</feature>
<reference evidence="2" key="1">
    <citation type="submission" date="2016-03" db="EMBL/GenBank/DDBJ databases">
        <title>Mechanisms controlling the formation of the plant cell surface in tip-growing cells are functionally conserved among land plants.</title>
        <authorList>
            <person name="Honkanen S."/>
            <person name="Jones V.A."/>
            <person name="Morieri G."/>
            <person name="Champion C."/>
            <person name="Hetherington A.J."/>
            <person name="Kelly S."/>
            <person name="Saint-Marcoux D."/>
            <person name="Proust H."/>
            <person name="Prescott H."/>
            <person name="Dolan L."/>
        </authorList>
    </citation>
    <scope>NUCLEOTIDE SEQUENCE [LARGE SCALE GENOMIC DNA]</scope>
    <source>
        <tissue evidence="2">Whole gametophyte</tissue>
    </source>
</reference>
<sequence>MKAFAAKTRLPPTSLSFPLPPKALHRRRVLPLKAHLSTEVVSWTKDFRTPKAKPIDEGGASAEGVGAKELTAEGVQNDEVVFLRRRRPSRMLPASSATSPLEASASKALPFACAEDNSKDAKVDGA</sequence>
<dbReference type="AlphaFoldDB" id="A0A176VCS1"/>
<evidence type="ECO:0000313" key="3">
    <source>
        <dbReference type="Proteomes" id="UP000077202"/>
    </source>
</evidence>
<accession>A0A176VCS1</accession>